<dbReference type="GO" id="GO:0005829">
    <property type="term" value="C:cytosol"/>
    <property type="evidence" value="ECO:0007669"/>
    <property type="project" value="TreeGrafter"/>
</dbReference>
<proteinExistence type="predicted"/>
<feature type="compositionally biased region" description="Low complexity" evidence="2">
    <location>
        <begin position="182"/>
        <end position="203"/>
    </location>
</feature>
<dbReference type="InterPro" id="IPR018488">
    <property type="entry name" value="cNMP-bd_CS"/>
</dbReference>
<dbReference type="Pfam" id="PF00027">
    <property type="entry name" value="cNMP_binding"/>
    <property type="match status" value="1"/>
</dbReference>
<dbReference type="AlphaFoldDB" id="A0A9X4KIF1"/>
<dbReference type="SMART" id="SM00100">
    <property type="entry name" value="cNMP"/>
    <property type="match status" value="1"/>
</dbReference>
<dbReference type="PANTHER" id="PTHR11635">
    <property type="entry name" value="CAMP-DEPENDENT PROTEIN KINASE REGULATORY CHAIN"/>
    <property type="match status" value="1"/>
</dbReference>
<dbReference type="PROSITE" id="PS00889">
    <property type="entry name" value="CNMP_BINDING_2"/>
    <property type="match status" value="1"/>
</dbReference>
<keyword evidence="1" id="KW-0010">Activator</keyword>
<dbReference type="InterPro" id="IPR014710">
    <property type="entry name" value="RmlC-like_jellyroll"/>
</dbReference>
<dbReference type="InterPro" id="IPR000595">
    <property type="entry name" value="cNMP-bd_dom"/>
</dbReference>
<dbReference type="RefSeq" id="WP_277565939.1">
    <property type="nucleotide sequence ID" value="NZ_JAPDHZ010000003.1"/>
</dbReference>
<dbReference type="Gene3D" id="2.60.120.10">
    <property type="entry name" value="Jelly Rolls"/>
    <property type="match status" value="1"/>
</dbReference>
<feature type="compositionally biased region" description="Basic residues" evidence="2">
    <location>
        <begin position="172"/>
        <end position="181"/>
    </location>
</feature>
<organism evidence="4 5">
    <name type="scientific">Cohnella ginsengisoli</name>
    <dbReference type="NCBI Taxonomy" id="425004"/>
    <lineage>
        <taxon>Bacteria</taxon>
        <taxon>Bacillati</taxon>
        <taxon>Bacillota</taxon>
        <taxon>Bacilli</taxon>
        <taxon>Bacillales</taxon>
        <taxon>Paenibacillaceae</taxon>
        <taxon>Cohnella</taxon>
    </lineage>
</organism>
<feature type="region of interest" description="Disordered" evidence="2">
    <location>
        <begin position="157"/>
        <end position="203"/>
    </location>
</feature>
<evidence type="ECO:0000256" key="1">
    <source>
        <dbReference type="ARBA" id="ARBA00023159"/>
    </source>
</evidence>
<reference evidence="4 5" key="1">
    <citation type="submission" date="2022-10" db="EMBL/GenBank/DDBJ databases">
        <title>Comparative genomic analysis of Cohnella hashimotonis sp. nov., isolated from the International Space Station.</title>
        <authorList>
            <person name="Simpson A."/>
            <person name="Venkateswaran K."/>
        </authorList>
    </citation>
    <scope>NUCLEOTIDE SEQUENCE [LARGE SCALE GENOMIC DNA]</scope>
    <source>
        <strain evidence="4 5">DSM 18997</strain>
    </source>
</reference>
<accession>A0A9X4KIF1</accession>
<evidence type="ECO:0000313" key="4">
    <source>
        <dbReference type="EMBL" id="MDG0792114.1"/>
    </source>
</evidence>
<comment type="caution">
    <text evidence="4">The sequence shown here is derived from an EMBL/GenBank/DDBJ whole genome shotgun (WGS) entry which is preliminary data.</text>
</comment>
<evidence type="ECO:0000256" key="2">
    <source>
        <dbReference type="SAM" id="MobiDB-lite"/>
    </source>
</evidence>
<keyword evidence="5" id="KW-1185">Reference proteome</keyword>
<evidence type="ECO:0000313" key="5">
    <source>
        <dbReference type="Proteomes" id="UP001153387"/>
    </source>
</evidence>
<sequence>MTREDIIAFLGDHALLRGIPAPELRIAAASIEPVSFEDGRSLLVEGDTGTDCYFIKRGSVQVSSRNLVGKTLLLAELGPGALVGEIGLLRSERRTATVTAIGDVEALRLDRRSFELLAERSPLFHESLLLTVRIRLIHRLLRKASIWADIPRRRTPRLGGDHGGASDEERRRSRSGRRRSRPLLYGRRGARRSTGGRTAKGAA</sequence>
<dbReference type="GO" id="GO:0005952">
    <property type="term" value="C:cAMP-dependent protein kinase complex"/>
    <property type="evidence" value="ECO:0007669"/>
    <property type="project" value="InterPro"/>
</dbReference>
<dbReference type="PROSITE" id="PS50042">
    <property type="entry name" value="CNMP_BINDING_3"/>
    <property type="match status" value="1"/>
</dbReference>
<dbReference type="PANTHER" id="PTHR11635:SF152">
    <property type="entry name" value="CAMP-DEPENDENT PROTEIN KINASE TYPE I REGULATORY SUBUNIT-RELATED"/>
    <property type="match status" value="1"/>
</dbReference>
<dbReference type="GO" id="GO:0030552">
    <property type="term" value="F:cAMP binding"/>
    <property type="evidence" value="ECO:0007669"/>
    <property type="project" value="TreeGrafter"/>
</dbReference>
<dbReference type="SUPFAM" id="SSF51206">
    <property type="entry name" value="cAMP-binding domain-like"/>
    <property type="match status" value="1"/>
</dbReference>
<gene>
    <name evidence="4" type="ORF">OMP38_15505</name>
</gene>
<dbReference type="GO" id="GO:0034236">
    <property type="term" value="F:protein kinase A catalytic subunit binding"/>
    <property type="evidence" value="ECO:0007669"/>
    <property type="project" value="TreeGrafter"/>
</dbReference>
<protein>
    <submittedName>
        <fullName evidence="4">Cyclic nucleotide-binding domain-containing protein</fullName>
    </submittedName>
</protein>
<dbReference type="CDD" id="cd00038">
    <property type="entry name" value="CAP_ED"/>
    <property type="match status" value="1"/>
</dbReference>
<dbReference type="InterPro" id="IPR018490">
    <property type="entry name" value="cNMP-bd_dom_sf"/>
</dbReference>
<feature type="domain" description="Cyclic nucleotide-binding" evidence="3">
    <location>
        <begin position="15"/>
        <end position="117"/>
    </location>
</feature>
<dbReference type="EMBL" id="JAPDHZ010000003">
    <property type="protein sequence ID" value="MDG0792114.1"/>
    <property type="molecule type" value="Genomic_DNA"/>
</dbReference>
<dbReference type="GO" id="GO:0004862">
    <property type="term" value="F:cAMP-dependent protein kinase inhibitor activity"/>
    <property type="evidence" value="ECO:0007669"/>
    <property type="project" value="TreeGrafter"/>
</dbReference>
<dbReference type="Proteomes" id="UP001153387">
    <property type="component" value="Unassembled WGS sequence"/>
</dbReference>
<evidence type="ECO:0000259" key="3">
    <source>
        <dbReference type="PROSITE" id="PS50042"/>
    </source>
</evidence>
<name>A0A9X4KIF1_9BACL</name>
<dbReference type="InterPro" id="IPR050503">
    <property type="entry name" value="cAMP-dep_PK_reg_su-like"/>
</dbReference>